<accession>A0A5J6L986</accession>
<dbReference type="NCBIfam" id="NF002490">
    <property type="entry name" value="PRK01777.1"/>
    <property type="match status" value="1"/>
</dbReference>
<evidence type="ECO:0000313" key="3">
    <source>
        <dbReference type="EMBL" id="QEW05075.1"/>
    </source>
</evidence>
<dbReference type="EMBL" id="CP044222">
    <property type="protein sequence ID" value="QEW05075.1"/>
    <property type="molecule type" value="Genomic_DNA"/>
</dbReference>
<dbReference type="InterPro" id="IPR016155">
    <property type="entry name" value="Mopterin_synth/thiamin_S_b"/>
</dbReference>
<dbReference type="InterPro" id="IPR005346">
    <property type="entry name" value="RnfH"/>
</dbReference>
<keyword evidence="4" id="KW-1185">Reference proteome</keyword>
<dbReference type="PANTHER" id="PTHR37483">
    <property type="entry name" value="UPF0125 PROTEIN RATB"/>
    <property type="match status" value="1"/>
</dbReference>
<dbReference type="RefSeq" id="WP_151053140.1">
    <property type="nucleotide sequence ID" value="NZ_CP044222.1"/>
</dbReference>
<sequence>MQVSVAYSSVSGEQSWVNLDVVVGTTAAAAIEASGLLERFPDIDLSSQKIGVFGKLVKPDQPLAEYDRVEIYRPITADPTQVPRRQTEEED</sequence>
<dbReference type="HAMAP" id="MF_00460">
    <property type="entry name" value="UPF0125_RnfH"/>
    <property type="match status" value="1"/>
</dbReference>
<dbReference type="Gene3D" id="3.10.20.280">
    <property type="entry name" value="RnfH-like"/>
    <property type="match status" value="1"/>
</dbReference>
<reference evidence="3 4" key="1">
    <citation type="submission" date="2019-09" db="EMBL/GenBank/DDBJ databases">
        <title>Nitrincola iocasae sp. nov., a bacterium isolated from the sediment collected at a cold seep field in South China Sea.</title>
        <authorList>
            <person name="Zhang H."/>
            <person name="Wang H."/>
            <person name="Li C."/>
        </authorList>
    </citation>
    <scope>NUCLEOTIDE SEQUENCE [LARGE SCALE GENOMIC DNA]</scope>
    <source>
        <strain evidence="3 4">KXZD1103</strain>
    </source>
</reference>
<name>A0A5J6L986_9GAMM</name>
<gene>
    <name evidence="3" type="ORF">F5I99_00365</name>
</gene>
<dbReference type="Pfam" id="PF03658">
    <property type="entry name" value="Ub-RnfH"/>
    <property type="match status" value="1"/>
</dbReference>
<dbReference type="Proteomes" id="UP000325606">
    <property type="component" value="Chromosome"/>
</dbReference>
<proteinExistence type="inferred from homology"/>
<organism evidence="3 4">
    <name type="scientific">Nitrincola iocasae</name>
    <dbReference type="NCBI Taxonomy" id="2614693"/>
    <lineage>
        <taxon>Bacteria</taxon>
        <taxon>Pseudomonadati</taxon>
        <taxon>Pseudomonadota</taxon>
        <taxon>Gammaproteobacteria</taxon>
        <taxon>Oceanospirillales</taxon>
        <taxon>Oceanospirillaceae</taxon>
        <taxon>Nitrincola</taxon>
    </lineage>
</organism>
<evidence type="ECO:0000313" key="4">
    <source>
        <dbReference type="Proteomes" id="UP000325606"/>
    </source>
</evidence>
<evidence type="ECO:0000256" key="1">
    <source>
        <dbReference type="ARBA" id="ARBA00010645"/>
    </source>
</evidence>
<dbReference type="AlphaFoldDB" id="A0A5J6L986"/>
<protein>
    <recommendedName>
        <fullName evidence="2">UPF0125 protein F5I99_00365</fullName>
    </recommendedName>
</protein>
<dbReference type="KEGG" id="nik:F5I99_00365"/>
<dbReference type="InterPro" id="IPR037021">
    <property type="entry name" value="RnfH_sf"/>
</dbReference>
<comment type="similarity">
    <text evidence="1 2">Belongs to the UPF0125 (RnfH) family.</text>
</comment>
<dbReference type="SUPFAM" id="SSF54285">
    <property type="entry name" value="MoaD/ThiS"/>
    <property type="match status" value="1"/>
</dbReference>
<evidence type="ECO:0000256" key="2">
    <source>
        <dbReference type="HAMAP-Rule" id="MF_00460"/>
    </source>
</evidence>
<dbReference type="PANTHER" id="PTHR37483:SF1">
    <property type="entry name" value="UPF0125 PROTEIN RATB"/>
    <property type="match status" value="1"/>
</dbReference>